<comment type="caution">
    <text evidence="1">The sequence shown here is derived from an EMBL/GenBank/DDBJ whole genome shotgun (WGS) entry which is preliminary data.</text>
</comment>
<evidence type="ECO:0000313" key="1">
    <source>
        <dbReference type="EMBL" id="KAH7927663.1"/>
    </source>
</evidence>
<accession>A0ACB8BQY8</accession>
<keyword evidence="2" id="KW-1185">Reference proteome</keyword>
<sequence length="171" mass="18860">MSNIIGEEINTGALSEIIIRPIEAKATMSLRHSVLWPEMDLSYVVLPEDDSGIHLGAFLPGRDEPIAVISVFIDTAASEQSSAITDQQTAFSEPAVCFRKFACHPDYQGQGIGTALLKHAFLVAGSELGAKVIWCDARLAKSDWYRKRGMVSFGDRFFKGSVEYIRMKMSL</sequence>
<gene>
    <name evidence="1" type="ORF">BV22DRAFT_1127230</name>
</gene>
<dbReference type="Proteomes" id="UP000790709">
    <property type="component" value="Unassembled WGS sequence"/>
</dbReference>
<name>A0ACB8BQY8_9AGAM</name>
<reference evidence="1" key="1">
    <citation type="journal article" date="2021" name="New Phytol.">
        <title>Evolutionary innovations through gain and loss of genes in the ectomycorrhizal Boletales.</title>
        <authorList>
            <person name="Wu G."/>
            <person name="Miyauchi S."/>
            <person name="Morin E."/>
            <person name="Kuo A."/>
            <person name="Drula E."/>
            <person name="Varga T."/>
            <person name="Kohler A."/>
            <person name="Feng B."/>
            <person name="Cao Y."/>
            <person name="Lipzen A."/>
            <person name="Daum C."/>
            <person name="Hundley H."/>
            <person name="Pangilinan J."/>
            <person name="Johnson J."/>
            <person name="Barry K."/>
            <person name="LaButti K."/>
            <person name="Ng V."/>
            <person name="Ahrendt S."/>
            <person name="Min B."/>
            <person name="Choi I.G."/>
            <person name="Park H."/>
            <person name="Plett J.M."/>
            <person name="Magnuson J."/>
            <person name="Spatafora J.W."/>
            <person name="Nagy L.G."/>
            <person name="Henrissat B."/>
            <person name="Grigoriev I.V."/>
            <person name="Yang Z.L."/>
            <person name="Xu J."/>
            <person name="Martin F.M."/>
        </authorList>
    </citation>
    <scope>NUCLEOTIDE SEQUENCE</scope>
    <source>
        <strain evidence="1">KUC20120723A-06</strain>
    </source>
</reference>
<dbReference type="EMBL" id="MU266363">
    <property type="protein sequence ID" value="KAH7927663.1"/>
    <property type="molecule type" value="Genomic_DNA"/>
</dbReference>
<protein>
    <submittedName>
        <fullName evidence="1">GCN5-related N-acetyltransferase</fullName>
    </submittedName>
</protein>
<evidence type="ECO:0000313" key="2">
    <source>
        <dbReference type="Proteomes" id="UP000790709"/>
    </source>
</evidence>
<proteinExistence type="predicted"/>
<organism evidence="1 2">
    <name type="scientific">Leucogyrophana mollusca</name>
    <dbReference type="NCBI Taxonomy" id="85980"/>
    <lineage>
        <taxon>Eukaryota</taxon>
        <taxon>Fungi</taxon>
        <taxon>Dikarya</taxon>
        <taxon>Basidiomycota</taxon>
        <taxon>Agaricomycotina</taxon>
        <taxon>Agaricomycetes</taxon>
        <taxon>Agaricomycetidae</taxon>
        <taxon>Boletales</taxon>
        <taxon>Boletales incertae sedis</taxon>
        <taxon>Leucogyrophana</taxon>
    </lineage>
</organism>